<feature type="transmembrane region" description="Helical" evidence="6">
    <location>
        <begin position="729"/>
        <end position="749"/>
    </location>
</feature>
<dbReference type="GO" id="GO:0005886">
    <property type="term" value="C:plasma membrane"/>
    <property type="evidence" value="ECO:0007669"/>
    <property type="project" value="UniProtKB-SubCell"/>
</dbReference>
<feature type="transmembrane region" description="Helical" evidence="6">
    <location>
        <begin position="21"/>
        <end position="42"/>
    </location>
</feature>
<evidence type="ECO:0008006" key="11">
    <source>
        <dbReference type="Google" id="ProtNLM"/>
    </source>
</evidence>
<evidence type="ECO:0000256" key="2">
    <source>
        <dbReference type="ARBA" id="ARBA00022475"/>
    </source>
</evidence>
<keyword evidence="5 6" id="KW-0472">Membrane</keyword>
<organism evidence="9 10">
    <name type="scientific">Niabella ginsenosidivorans</name>
    <dbReference type="NCBI Taxonomy" id="1176587"/>
    <lineage>
        <taxon>Bacteria</taxon>
        <taxon>Pseudomonadati</taxon>
        <taxon>Bacteroidota</taxon>
        <taxon>Chitinophagia</taxon>
        <taxon>Chitinophagales</taxon>
        <taxon>Chitinophagaceae</taxon>
        <taxon>Niabella</taxon>
    </lineage>
</organism>
<feature type="transmembrane region" description="Helical" evidence="6">
    <location>
        <begin position="761"/>
        <end position="783"/>
    </location>
</feature>
<reference evidence="9 10" key="1">
    <citation type="submission" date="2016-05" db="EMBL/GenBank/DDBJ databases">
        <title>Niabella ginsenosidivorans BS26 whole genome sequencing.</title>
        <authorList>
            <person name="Im W.T."/>
            <person name="Siddiqi M.Z."/>
        </authorList>
    </citation>
    <scope>NUCLEOTIDE SEQUENCE [LARGE SCALE GENOMIC DNA]</scope>
    <source>
        <strain evidence="9 10">BS26</strain>
    </source>
</reference>
<dbReference type="STRING" id="1176587.A8C56_11135"/>
<keyword evidence="4 6" id="KW-1133">Transmembrane helix</keyword>
<dbReference type="AlphaFoldDB" id="A0A1A9I422"/>
<feature type="domain" description="ABC3 transporter permease C-terminal" evidence="7">
    <location>
        <begin position="283"/>
        <end position="396"/>
    </location>
</feature>
<dbReference type="PANTHER" id="PTHR30572">
    <property type="entry name" value="MEMBRANE COMPONENT OF TRANSPORTER-RELATED"/>
    <property type="match status" value="1"/>
</dbReference>
<feature type="transmembrane region" description="Helical" evidence="6">
    <location>
        <begin position="277"/>
        <end position="299"/>
    </location>
</feature>
<feature type="domain" description="ABC3 transporter permease C-terminal" evidence="7">
    <location>
        <begin position="677"/>
        <end position="785"/>
    </location>
</feature>
<dbReference type="OrthoDB" id="5933722at2"/>
<dbReference type="GO" id="GO:0022857">
    <property type="term" value="F:transmembrane transporter activity"/>
    <property type="evidence" value="ECO:0007669"/>
    <property type="project" value="TreeGrafter"/>
</dbReference>
<feature type="transmembrane region" description="Helical" evidence="6">
    <location>
        <begin position="416"/>
        <end position="440"/>
    </location>
</feature>
<evidence type="ECO:0000256" key="3">
    <source>
        <dbReference type="ARBA" id="ARBA00022692"/>
    </source>
</evidence>
<evidence type="ECO:0000256" key="1">
    <source>
        <dbReference type="ARBA" id="ARBA00004651"/>
    </source>
</evidence>
<keyword evidence="3 6" id="KW-0812">Transmembrane</keyword>
<protein>
    <recommendedName>
        <fullName evidence="11">ABC transporter permease</fullName>
    </recommendedName>
</protein>
<evidence type="ECO:0000256" key="4">
    <source>
        <dbReference type="ARBA" id="ARBA00022989"/>
    </source>
</evidence>
<gene>
    <name evidence="9" type="ORF">A8C56_11135</name>
</gene>
<dbReference type="Proteomes" id="UP000077667">
    <property type="component" value="Chromosome"/>
</dbReference>
<evidence type="ECO:0000256" key="6">
    <source>
        <dbReference type="SAM" id="Phobius"/>
    </source>
</evidence>
<accession>A0A1A9I422</accession>
<dbReference type="Pfam" id="PF12704">
    <property type="entry name" value="MacB_PCD"/>
    <property type="match status" value="2"/>
</dbReference>
<proteinExistence type="predicted"/>
<feature type="transmembrane region" description="Helical" evidence="6">
    <location>
        <begin position="371"/>
        <end position="395"/>
    </location>
</feature>
<evidence type="ECO:0000256" key="5">
    <source>
        <dbReference type="ARBA" id="ARBA00023136"/>
    </source>
</evidence>
<feature type="transmembrane region" description="Helical" evidence="6">
    <location>
        <begin position="674"/>
        <end position="694"/>
    </location>
</feature>
<evidence type="ECO:0000313" key="10">
    <source>
        <dbReference type="Proteomes" id="UP000077667"/>
    </source>
</evidence>
<evidence type="ECO:0000259" key="7">
    <source>
        <dbReference type="Pfam" id="PF02687"/>
    </source>
</evidence>
<feature type="domain" description="MacB-like periplasmic core" evidence="8">
    <location>
        <begin position="512"/>
        <end position="597"/>
    </location>
</feature>
<feature type="transmembrane region" description="Helical" evidence="6">
    <location>
        <begin position="324"/>
        <end position="351"/>
    </location>
</feature>
<evidence type="ECO:0000259" key="8">
    <source>
        <dbReference type="Pfam" id="PF12704"/>
    </source>
</evidence>
<dbReference type="RefSeq" id="WP_067755811.1">
    <property type="nucleotide sequence ID" value="NZ_CP015772.1"/>
</dbReference>
<name>A0A1A9I422_9BACT</name>
<keyword evidence="10" id="KW-1185">Reference proteome</keyword>
<dbReference type="PANTHER" id="PTHR30572:SF18">
    <property type="entry name" value="ABC-TYPE MACROLIDE FAMILY EXPORT SYSTEM PERMEASE COMPONENT 2"/>
    <property type="match status" value="1"/>
</dbReference>
<comment type="subcellular location">
    <subcellularLocation>
        <location evidence="1">Cell membrane</location>
        <topology evidence="1">Multi-pass membrane protein</topology>
    </subcellularLocation>
</comment>
<keyword evidence="2" id="KW-1003">Cell membrane</keyword>
<feature type="domain" description="MacB-like periplasmic core" evidence="8">
    <location>
        <begin position="20"/>
        <end position="232"/>
    </location>
</feature>
<dbReference type="KEGG" id="nia:A8C56_11135"/>
<dbReference type="InterPro" id="IPR003838">
    <property type="entry name" value="ABC3_permease_C"/>
</dbReference>
<dbReference type="InterPro" id="IPR025857">
    <property type="entry name" value="MacB_PCD"/>
</dbReference>
<dbReference type="EMBL" id="CP015772">
    <property type="protein sequence ID" value="ANH81460.1"/>
    <property type="molecule type" value="Genomic_DNA"/>
</dbReference>
<sequence>MIRNYFKTAWRNLTRNKLYSVINIAGLAFALAAFWLIALFVADELSYDRYHEKSDRIFRLVSHGKWEGGNFDITGTSGPTAAALKKDYPEVEQTVRLDAEGGGLISYGEKRLKVDDIFFADSSFFSVFSFRFLAGNAVTSLLKPQSIVLTKELAINLFGSVSAALNKTVYFQNSIPNVVRGVIDNVPGNSHFTFRAIRSFPAGFRADWSNFYLYTYVVLKSKEDGIALQQKLPAFVKKYLYSKGLDIKYSLELQPLTSIHLHSNVSYELGVNRNMKFIYIFSVIGFLILAIALINYINLTTARAAVRLREVAIRKVIGSGRKDLIYLFLAETVLFTIGAALLSLILAAVFMPVFNQLTGKNIQILYYFRSLQLITILLFSLTLGIIGGLYPALFLSGFKTVPALKNQMGKQSVQQLFRKCLVVFQFTITVIMIAATLVIYCQLHFMEKKDLGFDKNQVLTFHLDNEQARMRSSELRNALLTNSAVEAVAFAGNPIGNNNIGMGAFNVERPDGAIDQNITLAYGLLIDAHYIPAMRIHMQQGRNFNESLLTDSSAVLINDAFAKKMGWANAIGKKIQTGQDTMGKALIKTVIGVTNDFHIYSLQHKIEPMVMQLPSTPMDKDNVYVRVGPQNIGQTVRFIENIFKKFDPAAPMEYQFLDKNFKKQYESEEKQGQVLLVFTLLTIGIACLGLFGLITFTTGQRVKEIGIRKVLGASTIGLVRLLSTDLLKLILFSLLMAIPVAWYVMRIWLQDFAYRIHISWWMFAVSGTLALIIAGFTLSFQAVKAAMAKPVKALKNE</sequence>
<dbReference type="Pfam" id="PF02687">
    <property type="entry name" value="FtsX"/>
    <property type="match status" value="2"/>
</dbReference>
<dbReference type="InterPro" id="IPR050250">
    <property type="entry name" value="Macrolide_Exporter_MacB"/>
</dbReference>
<evidence type="ECO:0000313" key="9">
    <source>
        <dbReference type="EMBL" id="ANH81460.1"/>
    </source>
</evidence>